<dbReference type="AlphaFoldDB" id="A0A9W4XK63"/>
<name>A0A9W4XK63_9PLEO</name>
<protein>
    <submittedName>
        <fullName evidence="1">Uncharacterized protein</fullName>
    </submittedName>
</protein>
<evidence type="ECO:0000313" key="1">
    <source>
        <dbReference type="EMBL" id="CAI6331509.1"/>
    </source>
</evidence>
<gene>
    <name evidence="1" type="ORF">PDIGIT_LOCUS4534</name>
</gene>
<organism evidence="1 2">
    <name type="scientific">Periconia digitata</name>
    <dbReference type="NCBI Taxonomy" id="1303443"/>
    <lineage>
        <taxon>Eukaryota</taxon>
        <taxon>Fungi</taxon>
        <taxon>Dikarya</taxon>
        <taxon>Ascomycota</taxon>
        <taxon>Pezizomycotina</taxon>
        <taxon>Dothideomycetes</taxon>
        <taxon>Pleosporomycetidae</taxon>
        <taxon>Pleosporales</taxon>
        <taxon>Massarineae</taxon>
        <taxon>Periconiaceae</taxon>
        <taxon>Periconia</taxon>
    </lineage>
</organism>
<comment type="caution">
    <text evidence="1">The sequence shown here is derived from an EMBL/GenBank/DDBJ whole genome shotgun (WGS) entry which is preliminary data.</text>
</comment>
<dbReference type="Proteomes" id="UP001152607">
    <property type="component" value="Unassembled WGS sequence"/>
</dbReference>
<proteinExistence type="predicted"/>
<evidence type="ECO:0000313" key="2">
    <source>
        <dbReference type="Proteomes" id="UP001152607"/>
    </source>
</evidence>
<keyword evidence="2" id="KW-1185">Reference proteome</keyword>
<dbReference type="EMBL" id="CAOQHR010000003">
    <property type="protein sequence ID" value="CAI6331509.1"/>
    <property type="molecule type" value="Genomic_DNA"/>
</dbReference>
<sequence length="93" mass="10029">MTYVLSVCHSFICVGGYWVVCVCVCIARAPCSCESRSPHMALASPSRACARRGPAWQVDNSNVIDGIGGMDVDRMTLNPRKPKQSPDIVVCIA</sequence>
<accession>A0A9W4XK63</accession>
<reference evidence="1" key="1">
    <citation type="submission" date="2023-01" db="EMBL/GenBank/DDBJ databases">
        <authorList>
            <person name="Van Ghelder C."/>
            <person name="Rancurel C."/>
        </authorList>
    </citation>
    <scope>NUCLEOTIDE SEQUENCE</scope>
    <source>
        <strain evidence="1">CNCM I-4278</strain>
    </source>
</reference>